<organism evidence="4 5">
    <name type="scientific">Streptococcus ictaluri 707-05</name>
    <dbReference type="NCBI Taxonomy" id="764299"/>
    <lineage>
        <taxon>Bacteria</taxon>
        <taxon>Bacillati</taxon>
        <taxon>Bacillota</taxon>
        <taxon>Bacilli</taxon>
        <taxon>Lactobacillales</taxon>
        <taxon>Streptococcaceae</taxon>
        <taxon>Streptococcus</taxon>
    </lineage>
</organism>
<name>G5K614_9STRE</name>
<dbReference type="Proteomes" id="UP000003330">
    <property type="component" value="Unassembled WGS sequence"/>
</dbReference>
<protein>
    <submittedName>
        <fullName evidence="4">Polysaccharide deacetylase</fullName>
    </submittedName>
</protein>
<evidence type="ECO:0000259" key="3">
    <source>
        <dbReference type="PROSITE" id="PS51677"/>
    </source>
</evidence>
<dbReference type="Pfam" id="PF01522">
    <property type="entry name" value="Polysacc_deac_1"/>
    <property type="match status" value="1"/>
</dbReference>
<dbReference type="STRING" id="764299.STRIC_0501"/>
<gene>
    <name evidence="4" type="ORF">STRIC_0501</name>
</gene>
<dbReference type="PROSITE" id="PS51677">
    <property type="entry name" value="NODB"/>
    <property type="match status" value="1"/>
</dbReference>
<dbReference type="SUPFAM" id="SSF88713">
    <property type="entry name" value="Glycoside hydrolase/deacetylase"/>
    <property type="match status" value="1"/>
</dbReference>
<dbReference type="SUPFAM" id="SSF144015">
    <property type="entry name" value="Peptidoglycan deacetylase N-terminal noncatalytic region"/>
    <property type="match status" value="1"/>
</dbReference>
<keyword evidence="5" id="KW-1185">Reference proteome</keyword>
<dbReference type="GO" id="GO:0046872">
    <property type="term" value="F:metal ion binding"/>
    <property type="evidence" value="ECO:0007669"/>
    <property type="project" value="UniProtKB-KW"/>
</dbReference>
<feature type="domain" description="NodB homology" evidence="3">
    <location>
        <begin position="229"/>
        <end position="403"/>
    </location>
</feature>
<reference evidence="4 5" key="1">
    <citation type="journal article" date="2014" name="Int. J. Syst. Evol. Microbiol.">
        <title>Phylogenomics and the dynamic genome evolution of the genus Streptococcus.</title>
        <authorList>
            <consortium name="The Broad Institute Genome Sequencing Platform"/>
            <person name="Richards V.P."/>
            <person name="Palmer S.R."/>
            <person name="Pavinski Bitar P.D."/>
            <person name="Qin X."/>
            <person name="Weinstock G.M."/>
            <person name="Highlander S.K."/>
            <person name="Town C.D."/>
            <person name="Burne R.A."/>
            <person name="Stanhope M.J."/>
        </authorList>
    </citation>
    <scope>NUCLEOTIDE SEQUENCE [LARGE SCALE GENOMIC DNA]</scope>
    <source>
        <strain evidence="4 5">707-05</strain>
    </source>
</reference>
<dbReference type="PANTHER" id="PTHR10587:SF133">
    <property type="entry name" value="CHITIN DEACETYLASE 1-RELATED"/>
    <property type="match status" value="1"/>
</dbReference>
<accession>G5K614</accession>
<keyword evidence="2" id="KW-0378">Hydrolase</keyword>
<dbReference type="Gene3D" id="3.20.20.370">
    <property type="entry name" value="Glycoside hydrolase/deacetylase"/>
    <property type="match status" value="1"/>
</dbReference>
<dbReference type="InterPro" id="IPR011330">
    <property type="entry name" value="Glyco_hydro/deAcase_b/a-brl"/>
</dbReference>
<dbReference type="eggNOG" id="COG0726">
    <property type="taxonomic scope" value="Bacteria"/>
</dbReference>
<evidence type="ECO:0000256" key="2">
    <source>
        <dbReference type="ARBA" id="ARBA00022801"/>
    </source>
</evidence>
<comment type="caution">
    <text evidence="4">The sequence shown here is derived from an EMBL/GenBank/DDBJ whole genome shotgun (WGS) entry which is preliminary data.</text>
</comment>
<evidence type="ECO:0000256" key="1">
    <source>
        <dbReference type="ARBA" id="ARBA00022723"/>
    </source>
</evidence>
<keyword evidence="1" id="KW-0479">Metal-binding</keyword>
<dbReference type="AlphaFoldDB" id="G5K614"/>
<sequence>MLVVGFLYFRQWRLKNTTKEVIVQIKKESELALPIKAVKNLKKGKVDYYYLSSIKNADEFFVSNLPMSLYQKKEAKARLYVITPKLNQSSFKGVKRLDIQKRVYEPQLFDMKKVSEEVISTYHVKNDLTPFTLRDLLSGHLEQLQEQVSKQDSDSFLALDGHLIEKNGILTDGFRLENGNLLIGEKLSFPITEFFDVVNPDYLETADKVAYDDYLAKKKAAEEAKQNQKLVALTFDDGPDPKTTPQVLDLLAKYQAKATFFMMGSKIAGNEDLVKQISEAGHEIENHSWDHPVLTKLRPEEVQSQVNRTNQAILNACGKQPKYLRPPYGATNDSVRASSGLIQMLWTVDTRDWENHNTEGIMANVKKQLHPGGVVLMHDIHQTSVNALPTLLNYLKAQGYTCVTVEELFRS</sequence>
<evidence type="ECO:0000313" key="4">
    <source>
        <dbReference type="EMBL" id="EHI68666.1"/>
    </source>
</evidence>
<dbReference type="GO" id="GO:0016020">
    <property type="term" value="C:membrane"/>
    <property type="evidence" value="ECO:0007669"/>
    <property type="project" value="TreeGrafter"/>
</dbReference>
<dbReference type="GO" id="GO:0016810">
    <property type="term" value="F:hydrolase activity, acting on carbon-nitrogen (but not peptide) bonds"/>
    <property type="evidence" value="ECO:0007669"/>
    <property type="project" value="InterPro"/>
</dbReference>
<proteinExistence type="predicted"/>
<dbReference type="InterPro" id="IPR050248">
    <property type="entry name" value="Polysacc_deacetylase_ArnD"/>
</dbReference>
<dbReference type="Gene3D" id="3.90.640.30">
    <property type="match status" value="1"/>
</dbReference>
<evidence type="ECO:0000313" key="5">
    <source>
        <dbReference type="Proteomes" id="UP000003330"/>
    </source>
</evidence>
<dbReference type="GO" id="GO:0005975">
    <property type="term" value="P:carbohydrate metabolic process"/>
    <property type="evidence" value="ECO:0007669"/>
    <property type="project" value="InterPro"/>
</dbReference>
<dbReference type="InterPro" id="IPR002509">
    <property type="entry name" value="NODB_dom"/>
</dbReference>
<dbReference type="EMBL" id="AEUX02000008">
    <property type="protein sequence ID" value="EHI68666.1"/>
    <property type="molecule type" value="Genomic_DNA"/>
</dbReference>
<dbReference type="PANTHER" id="PTHR10587">
    <property type="entry name" value="GLYCOSYL TRANSFERASE-RELATED"/>
    <property type="match status" value="1"/>
</dbReference>